<dbReference type="PANTHER" id="PTHR28229">
    <property type="entry name" value="TRANSLOCATION PROTEIN SEC66"/>
    <property type="match status" value="1"/>
</dbReference>
<dbReference type="AlphaFoldDB" id="A0A397J172"/>
<dbReference type="GO" id="GO:0031207">
    <property type="term" value="C:Sec62/Sec63 complex"/>
    <property type="evidence" value="ECO:0007669"/>
    <property type="project" value="InterPro"/>
</dbReference>
<dbReference type="PANTHER" id="PTHR28229:SF1">
    <property type="entry name" value="TRANSLOCATION PROTEIN SEC66"/>
    <property type="match status" value="1"/>
</dbReference>
<keyword evidence="2" id="KW-0472">Membrane</keyword>
<name>A0A397J172_9GLOM</name>
<gene>
    <name evidence="3" type="ORF">Glove_123g150</name>
</gene>
<dbReference type="GO" id="GO:0031204">
    <property type="term" value="P:post-translational protein targeting to membrane, translocation"/>
    <property type="evidence" value="ECO:0007669"/>
    <property type="project" value="InterPro"/>
</dbReference>
<comment type="caution">
    <text evidence="3">The sequence shown here is derived from an EMBL/GenBank/DDBJ whole genome shotgun (WGS) entry which is preliminary data.</text>
</comment>
<reference evidence="3 4" key="1">
    <citation type="submission" date="2018-08" db="EMBL/GenBank/DDBJ databases">
        <title>Genome and evolution of the arbuscular mycorrhizal fungus Diversispora epigaea (formerly Glomus versiforme) and its bacterial endosymbionts.</title>
        <authorList>
            <person name="Sun X."/>
            <person name="Fei Z."/>
            <person name="Harrison M."/>
        </authorList>
    </citation>
    <scope>NUCLEOTIDE SEQUENCE [LARGE SCALE GENOMIC DNA]</scope>
    <source>
        <strain evidence="3 4">IT104</strain>
    </source>
</reference>
<organism evidence="3 4">
    <name type="scientific">Diversispora epigaea</name>
    <dbReference type="NCBI Taxonomy" id="1348612"/>
    <lineage>
        <taxon>Eukaryota</taxon>
        <taxon>Fungi</taxon>
        <taxon>Fungi incertae sedis</taxon>
        <taxon>Mucoromycota</taxon>
        <taxon>Glomeromycotina</taxon>
        <taxon>Glomeromycetes</taxon>
        <taxon>Diversisporales</taxon>
        <taxon>Diversisporaceae</taxon>
        <taxon>Diversispora</taxon>
    </lineage>
</organism>
<accession>A0A397J172</accession>
<dbReference type="Proteomes" id="UP000266861">
    <property type="component" value="Unassembled WGS sequence"/>
</dbReference>
<dbReference type="EMBL" id="PQFF01000115">
    <property type="protein sequence ID" value="RHZ81117.1"/>
    <property type="molecule type" value="Genomic_DNA"/>
</dbReference>
<dbReference type="InterPro" id="IPR018624">
    <property type="entry name" value="Sec66"/>
</dbReference>
<dbReference type="STRING" id="1348612.A0A397J172"/>
<feature type="transmembrane region" description="Helical" evidence="2">
    <location>
        <begin position="6"/>
        <end position="25"/>
    </location>
</feature>
<evidence type="ECO:0000256" key="2">
    <source>
        <dbReference type="SAM" id="Phobius"/>
    </source>
</evidence>
<dbReference type="OrthoDB" id="73168at2759"/>
<dbReference type="Pfam" id="PF09802">
    <property type="entry name" value="Sec66"/>
    <property type="match status" value="1"/>
</dbReference>
<sequence>MSSWVITVAYVSCMLMVMSTFSYIWRRRKTAKATIVPWFPEHTTRDIYISLLQQESSTDLQLRAALLRRAMTNIERVFKLREDRRALTILVQKGAVGDDLWASFTQADQENQRDIMEVTAEANTFKENWGQTILHTANEMVQHERQREINEQIKELREKEEKEFKKREEREKAGEIENEKREKIRLEKERKKAEDDLLKMDEAEKKKSKDNKDKGKGKKK</sequence>
<feature type="region of interest" description="Disordered" evidence="1">
    <location>
        <begin position="160"/>
        <end position="220"/>
    </location>
</feature>
<feature type="compositionally biased region" description="Basic and acidic residues" evidence="1">
    <location>
        <begin position="160"/>
        <end position="214"/>
    </location>
</feature>
<evidence type="ECO:0000313" key="3">
    <source>
        <dbReference type="EMBL" id="RHZ81117.1"/>
    </source>
</evidence>
<proteinExistence type="predicted"/>
<evidence type="ECO:0008006" key="5">
    <source>
        <dbReference type="Google" id="ProtNLM"/>
    </source>
</evidence>
<keyword evidence="2" id="KW-1133">Transmembrane helix</keyword>
<evidence type="ECO:0000256" key="1">
    <source>
        <dbReference type="SAM" id="MobiDB-lite"/>
    </source>
</evidence>
<keyword evidence="2" id="KW-0812">Transmembrane</keyword>
<keyword evidence="4" id="KW-1185">Reference proteome</keyword>
<protein>
    <recommendedName>
        <fullName evidence="5">Translocation protein sec66</fullName>
    </recommendedName>
</protein>
<evidence type="ECO:0000313" key="4">
    <source>
        <dbReference type="Proteomes" id="UP000266861"/>
    </source>
</evidence>